<dbReference type="PIRSF" id="PIRSF000654">
    <property type="entry name" value="Integrin-linked_kinase"/>
    <property type="match status" value="1"/>
</dbReference>
<dbReference type="CDD" id="cd05117">
    <property type="entry name" value="STKc_CAMK"/>
    <property type="match status" value="1"/>
</dbReference>
<evidence type="ECO:0000259" key="11">
    <source>
        <dbReference type="PROSITE" id="PS50011"/>
    </source>
</evidence>
<dbReference type="InterPro" id="IPR017441">
    <property type="entry name" value="Protein_kinase_ATP_BS"/>
</dbReference>
<dbReference type="SUPFAM" id="SSF56112">
    <property type="entry name" value="Protein kinase-like (PK-like)"/>
    <property type="match status" value="1"/>
</dbReference>
<dbReference type="FunFam" id="1.10.510.10:FF:000571">
    <property type="entry name" value="Maternal embryonic leucine zipper kinase"/>
    <property type="match status" value="1"/>
</dbReference>
<evidence type="ECO:0000313" key="13">
    <source>
        <dbReference type="Proteomes" id="UP001161247"/>
    </source>
</evidence>
<keyword evidence="5 9" id="KW-0547">Nucleotide-binding</keyword>
<evidence type="ECO:0000256" key="5">
    <source>
        <dbReference type="ARBA" id="ARBA00022741"/>
    </source>
</evidence>
<dbReference type="EMBL" id="OX459126">
    <property type="protein sequence ID" value="CAI9118191.1"/>
    <property type="molecule type" value="Genomic_DNA"/>
</dbReference>
<evidence type="ECO:0000256" key="8">
    <source>
        <dbReference type="ARBA" id="ARBA00058225"/>
    </source>
</evidence>
<dbReference type="PROSITE" id="PS50011">
    <property type="entry name" value="PROTEIN_KINASE_DOM"/>
    <property type="match status" value="1"/>
</dbReference>
<organism evidence="12 13">
    <name type="scientific">Oldenlandia corymbosa var. corymbosa</name>
    <dbReference type="NCBI Taxonomy" id="529605"/>
    <lineage>
        <taxon>Eukaryota</taxon>
        <taxon>Viridiplantae</taxon>
        <taxon>Streptophyta</taxon>
        <taxon>Embryophyta</taxon>
        <taxon>Tracheophyta</taxon>
        <taxon>Spermatophyta</taxon>
        <taxon>Magnoliopsida</taxon>
        <taxon>eudicotyledons</taxon>
        <taxon>Gunneridae</taxon>
        <taxon>Pentapetalae</taxon>
        <taxon>asterids</taxon>
        <taxon>lamiids</taxon>
        <taxon>Gentianales</taxon>
        <taxon>Rubiaceae</taxon>
        <taxon>Rubioideae</taxon>
        <taxon>Spermacoceae</taxon>
        <taxon>Hedyotis-Oldenlandia complex</taxon>
        <taxon>Oldenlandia</taxon>
    </lineage>
</organism>
<dbReference type="Gene3D" id="1.10.510.10">
    <property type="entry name" value="Transferase(Phosphotransferase) domain 1"/>
    <property type="match status" value="1"/>
</dbReference>
<dbReference type="PROSITE" id="PS00107">
    <property type="entry name" value="PROTEIN_KINASE_ATP"/>
    <property type="match status" value="1"/>
</dbReference>
<feature type="domain" description="Protein kinase" evidence="11">
    <location>
        <begin position="9"/>
        <end position="266"/>
    </location>
</feature>
<dbReference type="Pfam" id="PF00069">
    <property type="entry name" value="Pkinase"/>
    <property type="match status" value="1"/>
</dbReference>
<protein>
    <submittedName>
        <fullName evidence="12">OLC1v1019725C1</fullName>
    </submittedName>
</protein>
<evidence type="ECO:0000256" key="3">
    <source>
        <dbReference type="ARBA" id="ARBA00022527"/>
    </source>
</evidence>
<evidence type="ECO:0000256" key="6">
    <source>
        <dbReference type="ARBA" id="ARBA00022777"/>
    </source>
</evidence>
<evidence type="ECO:0000313" key="12">
    <source>
        <dbReference type="EMBL" id="CAI9118191.1"/>
    </source>
</evidence>
<dbReference type="SMART" id="SM00220">
    <property type="entry name" value="S_TKc"/>
    <property type="match status" value="1"/>
</dbReference>
<sequence length="294" mass="33100">MSEALKKNYRVYDELGRGRFGVVYKAYSKISGEPVAVKSINKTQIGDCSLDRKCLYNEAKVMNKLSGVPHILRFFEVYEDENFVHIVLERCNGSDLFGRILSRNVFSEEEAFAVMRPLMEAIAHCHRLGIAHRDIKPENVVFNDQNELKLADFGSAEFFQGDQLMSGVVGTPYYIAPEVVSHRDYNEKIDIWSAGVILYMMLAGFPPFHGQSAKDIFEAVLRANLRFPTQVFRSVSPTAKDLLRKMLTKDVHRRFSAEQVLRHPWMTSRGGGGGGNWPEAVAVCEASRSAAVLS</sequence>
<comment type="similarity">
    <text evidence="2">Belongs to the protein kinase superfamily. CAMK Ser/Thr protein kinase family. SNF1 subfamily.</text>
</comment>
<gene>
    <name evidence="12" type="ORF">OLC1_LOCUS24115</name>
</gene>
<dbReference type="AlphaFoldDB" id="A0AAV1EEK9"/>
<dbReference type="InterPro" id="IPR000719">
    <property type="entry name" value="Prot_kinase_dom"/>
</dbReference>
<dbReference type="InterPro" id="IPR008271">
    <property type="entry name" value="Ser/Thr_kinase_AS"/>
</dbReference>
<comment type="similarity">
    <text evidence="1">Belongs to the protein kinase superfamily. CAMK Ser/Thr protein kinase family. CaMK subfamily.</text>
</comment>
<feature type="binding site" evidence="9">
    <location>
        <position position="38"/>
    </location>
    <ligand>
        <name>ATP</name>
        <dbReference type="ChEBI" id="CHEBI:30616"/>
    </ligand>
</feature>
<dbReference type="InterPro" id="IPR011009">
    <property type="entry name" value="Kinase-like_dom_sf"/>
</dbReference>
<evidence type="ECO:0000256" key="7">
    <source>
        <dbReference type="ARBA" id="ARBA00022840"/>
    </source>
</evidence>
<name>A0AAV1EEK9_OLDCO</name>
<dbReference type="GO" id="GO:0005524">
    <property type="term" value="F:ATP binding"/>
    <property type="evidence" value="ECO:0007669"/>
    <property type="project" value="UniProtKB-UniRule"/>
</dbReference>
<keyword evidence="6" id="KW-0418">Kinase</keyword>
<evidence type="ECO:0000256" key="2">
    <source>
        <dbReference type="ARBA" id="ARBA00006234"/>
    </source>
</evidence>
<evidence type="ECO:0000256" key="1">
    <source>
        <dbReference type="ARBA" id="ARBA00005354"/>
    </source>
</evidence>
<proteinExistence type="inferred from homology"/>
<keyword evidence="4" id="KW-0808">Transferase</keyword>
<evidence type="ECO:0000256" key="4">
    <source>
        <dbReference type="ARBA" id="ARBA00022679"/>
    </source>
</evidence>
<dbReference type="Proteomes" id="UP001161247">
    <property type="component" value="Chromosome 9"/>
</dbReference>
<dbReference type="InterPro" id="IPR050205">
    <property type="entry name" value="CDPK_Ser/Thr_kinases"/>
</dbReference>
<keyword evidence="13" id="KW-1185">Reference proteome</keyword>
<comment type="function">
    <text evidence="8">CIPK serine-threonine protein kinases interact with CBL proteins. Binding of a CBL protein to the regulatory NAF domain of CIPK protein lead to the activation of the kinase in a calcium-dependent manner.</text>
</comment>
<dbReference type="PANTHER" id="PTHR24349">
    <property type="entry name" value="SERINE/THREONINE-PROTEIN KINASE"/>
    <property type="match status" value="1"/>
</dbReference>
<keyword evidence="7 9" id="KW-0067">ATP-binding</keyword>
<evidence type="ECO:0000256" key="9">
    <source>
        <dbReference type="PROSITE-ProRule" id="PRU10141"/>
    </source>
</evidence>
<evidence type="ECO:0000256" key="10">
    <source>
        <dbReference type="RuleBase" id="RU000304"/>
    </source>
</evidence>
<dbReference type="PROSITE" id="PS00108">
    <property type="entry name" value="PROTEIN_KINASE_ST"/>
    <property type="match status" value="1"/>
</dbReference>
<dbReference type="GO" id="GO:0004674">
    <property type="term" value="F:protein serine/threonine kinase activity"/>
    <property type="evidence" value="ECO:0007669"/>
    <property type="project" value="UniProtKB-KW"/>
</dbReference>
<dbReference type="FunFam" id="3.30.200.20:FF:000042">
    <property type="entry name" value="Aurora kinase A"/>
    <property type="match status" value="1"/>
</dbReference>
<accession>A0AAV1EEK9</accession>
<keyword evidence="3 10" id="KW-0723">Serine/threonine-protein kinase</keyword>
<reference evidence="12" key="1">
    <citation type="submission" date="2023-03" db="EMBL/GenBank/DDBJ databases">
        <authorList>
            <person name="Julca I."/>
        </authorList>
    </citation>
    <scope>NUCLEOTIDE SEQUENCE</scope>
</reference>